<keyword evidence="2" id="KW-0539">Nucleus</keyword>
<evidence type="ECO:0000259" key="5">
    <source>
        <dbReference type="PROSITE" id="PS50888"/>
    </source>
</evidence>
<dbReference type="InterPro" id="IPR011598">
    <property type="entry name" value="bHLH_dom"/>
</dbReference>
<comment type="subunit">
    <text evidence="2">Efficient DNA binding requires dimerization with another bHLH protein.</text>
</comment>
<feature type="compositionally biased region" description="Basic residues" evidence="4">
    <location>
        <begin position="269"/>
        <end position="285"/>
    </location>
</feature>
<dbReference type="PROSITE" id="PS50888">
    <property type="entry name" value="BHLH"/>
    <property type="match status" value="1"/>
</dbReference>
<dbReference type="GO" id="GO:0003700">
    <property type="term" value="F:DNA-binding transcription factor activity"/>
    <property type="evidence" value="ECO:0007669"/>
    <property type="project" value="InterPro"/>
</dbReference>
<dbReference type="EMBL" id="KM281937">
    <property type="protein sequence ID" value="AIX94464.1"/>
    <property type="molecule type" value="mRNA"/>
</dbReference>
<evidence type="ECO:0000256" key="2">
    <source>
        <dbReference type="PIRNR" id="PIRNR001705"/>
    </source>
</evidence>
<dbReference type="SUPFAM" id="SSF47459">
    <property type="entry name" value="HLH, helix-loop-helix DNA-binding domain"/>
    <property type="match status" value="1"/>
</dbReference>
<evidence type="ECO:0000256" key="3">
    <source>
        <dbReference type="SAM" id="Coils"/>
    </source>
</evidence>
<dbReference type="InterPro" id="IPR036638">
    <property type="entry name" value="HLH_DNA-bd_sf"/>
</dbReference>
<dbReference type="Pfam" id="PF01056">
    <property type="entry name" value="Myc_N"/>
    <property type="match status" value="1"/>
</dbReference>
<dbReference type="InterPro" id="IPR050433">
    <property type="entry name" value="Myc_transcription_factors"/>
</dbReference>
<evidence type="ECO:0000256" key="1">
    <source>
        <dbReference type="ARBA" id="ARBA00023125"/>
    </source>
</evidence>
<dbReference type="InterPro" id="IPR012682">
    <property type="entry name" value="Tscrpt_reg_Myc_N"/>
</dbReference>
<dbReference type="PIRSF" id="PIRSF001705">
    <property type="entry name" value="Myc_protein"/>
    <property type="match status" value="1"/>
</dbReference>
<dbReference type="Pfam" id="PF00010">
    <property type="entry name" value="HLH"/>
    <property type="match status" value="1"/>
</dbReference>
<sequence length="441" mass="49662">MATLQALRIDCGRLSLGPFEPSMEEFQDSLSCGSGTTTPGEDIWSKFEMEDSLYPTPPVSPENKMNTLLNLTFEDSASNSFGSASSFASELSSMVLGQDSFDDGQVLWNPEERIALNTESAHKTISHSRLTDTSKLKAVNTSLIQDCMWSAFQKLLQKDTEKVKANNAKVDCDNVYSDCSQPSDCVDPTAVFPYPLSITETHLDLSMAGTTTPSDSEEEIDVVTIATIESSDDTPKEKKSSSKQAHHRHKRRDEWSVSSSPEHDYAKPGPRHHIFKNSKSLKRSRVGVSMSHSHSKRRKSSGVNPEEVKKALQSLDSRSRNSSMYNPASSRGSSKASSRCSSHTSSHSASDSEECDKRVNHNVLERKRREDLRSAFFRLRDRIPELESKERASKVVILEKSRTFVQGLRREEERLALQKRELEKRHRELLIKLRQLRTFCK</sequence>
<dbReference type="AlphaFoldDB" id="A0A0A1CFR9"/>
<protein>
    <submittedName>
        <fullName evidence="6">Myc</fullName>
    </submittedName>
</protein>
<organism evidence="6">
    <name type="scientific">Holothuria glaberrima</name>
    <name type="common">Brown rock sea cucumber</name>
    <dbReference type="NCBI Taxonomy" id="31192"/>
    <lineage>
        <taxon>Eukaryota</taxon>
        <taxon>Metazoa</taxon>
        <taxon>Echinodermata</taxon>
        <taxon>Eleutherozoa</taxon>
        <taxon>Echinozoa</taxon>
        <taxon>Holothuroidea</taxon>
        <taxon>Aspidochirotacea</taxon>
        <taxon>Aspidochirotida</taxon>
        <taxon>Holothuriidae</taxon>
        <taxon>Holothuria</taxon>
    </lineage>
</organism>
<keyword evidence="1 2" id="KW-0238">DNA-binding</keyword>
<comment type="subcellular location">
    <subcellularLocation>
        <location evidence="2">Nucleus</location>
    </subcellularLocation>
</comment>
<feature type="compositionally biased region" description="Low complexity" evidence="4">
    <location>
        <begin position="329"/>
        <end position="349"/>
    </location>
</feature>
<evidence type="ECO:0000313" key="6">
    <source>
        <dbReference type="EMBL" id="AIX94464.1"/>
    </source>
</evidence>
<evidence type="ECO:0000256" key="4">
    <source>
        <dbReference type="SAM" id="MobiDB-lite"/>
    </source>
</evidence>
<feature type="coiled-coil region" evidence="3">
    <location>
        <begin position="405"/>
        <end position="432"/>
    </location>
</feature>
<dbReference type="InterPro" id="IPR002418">
    <property type="entry name" value="Tscrpt_reg_Myc"/>
</dbReference>
<dbReference type="CDD" id="cd11400">
    <property type="entry name" value="bHLHzip_Myc"/>
    <property type="match status" value="1"/>
</dbReference>
<name>A0A0A1CFR9_HOLGL</name>
<dbReference type="SMART" id="SM00353">
    <property type="entry name" value="HLH"/>
    <property type="match status" value="1"/>
</dbReference>
<reference evidence="6" key="1">
    <citation type="journal article" date="2015" name="Cell Tissue Res.">
        <title>Expression of pluripotency factors in echinoderm regeneration.</title>
        <authorList>
            <person name="Mashanov V.S."/>
            <person name="Zueva O.R."/>
            <person name="Garcia-Arraras J.E."/>
        </authorList>
    </citation>
    <scope>NUCLEOTIDE SEQUENCE</scope>
</reference>
<dbReference type="FunFam" id="4.10.280.10:FF:000019">
    <property type="entry name" value="Myc proto-oncogene protein"/>
    <property type="match status" value="1"/>
</dbReference>
<feature type="compositionally biased region" description="Polar residues" evidence="4">
    <location>
        <begin position="314"/>
        <end position="328"/>
    </location>
</feature>
<feature type="region of interest" description="Disordered" evidence="4">
    <location>
        <begin position="226"/>
        <end position="356"/>
    </location>
</feature>
<dbReference type="GO" id="GO:0005634">
    <property type="term" value="C:nucleus"/>
    <property type="evidence" value="ECO:0007669"/>
    <property type="project" value="UniProtKB-SubCell"/>
</dbReference>
<dbReference type="Gene3D" id="4.10.280.10">
    <property type="entry name" value="Helix-loop-helix DNA-binding domain"/>
    <property type="match status" value="1"/>
</dbReference>
<accession>A0A0A1CFR9</accession>
<feature type="domain" description="BHLH" evidence="5">
    <location>
        <begin position="356"/>
        <end position="408"/>
    </location>
</feature>
<dbReference type="PANTHER" id="PTHR45851">
    <property type="entry name" value="MYC PROTO-ONCOGENE"/>
    <property type="match status" value="1"/>
</dbReference>
<dbReference type="GO" id="GO:0046983">
    <property type="term" value="F:protein dimerization activity"/>
    <property type="evidence" value="ECO:0007669"/>
    <property type="project" value="InterPro"/>
</dbReference>
<dbReference type="GO" id="GO:0003677">
    <property type="term" value="F:DNA binding"/>
    <property type="evidence" value="ECO:0007669"/>
    <property type="project" value="UniProtKB-UniRule"/>
</dbReference>
<keyword evidence="3" id="KW-0175">Coiled coil</keyword>
<proteinExistence type="evidence at transcript level"/>
<dbReference type="PRINTS" id="PR00044">
    <property type="entry name" value="LEUZIPPRMYC"/>
</dbReference>